<organism evidence="7 8">
    <name type="scientific">Cyprinus carpio</name>
    <name type="common">Common carp</name>
    <dbReference type="NCBI Taxonomy" id="7962"/>
    <lineage>
        <taxon>Eukaryota</taxon>
        <taxon>Metazoa</taxon>
        <taxon>Chordata</taxon>
        <taxon>Craniata</taxon>
        <taxon>Vertebrata</taxon>
        <taxon>Euteleostomi</taxon>
        <taxon>Actinopterygii</taxon>
        <taxon>Neopterygii</taxon>
        <taxon>Teleostei</taxon>
        <taxon>Ostariophysi</taxon>
        <taxon>Cypriniformes</taxon>
        <taxon>Cyprinidae</taxon>
        <taxon>Cyprininae</taxon>
        <taxon>Cyprinus</taxon>
    </lineage>
</organism>
<evidence type="ECO:0000259" key="6">
    <source>
        <dbReference type="PROSITE" id="PS50950"/>
    </source>
</evidence>
<keyword evidence="4 5" id="KW-0238">DNA-binding</keyword>
<evidence type="ECO:0000256" key="2">
    <source>
        <dbReference type="ARBA" id="ARBA00022771"/>
    </source>
</evidence>
<sequence>MVISCCAVGCVNRQGKANISFYRIPFDGERRQRWVAAISRKNWQPSKYSRIFYPFTNVA</sequence>
<evidence type="ECO:0000313" key="7">
    <source>
        <dbReference type="Ensembl" id="ENSCCRP00020050906.1"/>
    </source>
</evidence>
<keyword evidence="2 5" id="KW-0863">Zinc-finger</keyword>
<dbReference type="PROSITE" id="PS50950">
    <property type="entry name" value="ZF_THAP"/>
    <property type="match status" value="1"/>
</dbReference>
<evidence type="ECO:0000256" key="3">
    <source>
        <dbReference type="ARBA" id="ARBA00022833"/>
    </source>
</evidence>
<dbReference type="GO" id="GO:0003677">
    <property type="term" value="F:DNA binding"/>
    <property type="evidence" value="ECO:0007669"/>
    <property type="project" value="UniProtKB-UniRule"/>
</dbReference>
<dbReference type="InterPro" id="IPR006612">
    <property type="entry name" value="THAP_Znf"/>
</dbReference>
<dbReference type="InterPro" id="IPR052224">
    <property type="entry name" value="THAP_domain_protein"/>
</dbReference>
<evidence type="ECO:0000313" key="8">
    <source>
        <dbReference type="Proteomes" id="UP000694701"/>
    </source>
</evidence>
<proteinExistence type="predicted"/>
<dbReference type="Proteomes" id="UP000694701">
    <property type="component" value="Unplaced"/>
</dbReference>
<dbReference type="PANTHER" id="PTHR46927:SF3">
    <property type="entry name" value="THAP-TYPE DOMAIN-CONTAINING PROTEIN"/>
    <property type="match status" value="1"/>
</dbReference>
<dbReference type="GO" id="GO:0008270">
    <property type="term" value="F:zinc ion binding"/>
    <property type="evidence" value="ECO:0007669"/>
    <property type="project" value="UniProtKB-KW"/>
</dbReference>
<keyword evidence="1" id="KW-0479">Metal-binding</keyword>
<dbReference type="SUPFAM" id="SSF57716">
    <property type="entry name" value="Glucocorticoid receptor-like (DNA-binding domain)"/>
    <property type="match status" value="1"/>
</dbReference>
<evidence type="ECO:0000256" key="1">
    <source>
        <dbReference type="ARBA" id="ARBA00022723"/>
    </source>
</evidence>
<name>A0A8C2HL13_CYPCA</name>
<keyword evidence="3" id="KW-0862">Zinc</keyword>
<dbReference type="Pfam" id="PF05485">
    <property type="entry name" value="THAP"/>
    <property type="match status" value="1"/>
</dbReference>
<reference evidence="7" key="1">
    <citation type="submission" date="2025-08" db="UniProtKB">
        <authorList>
            <consortium name="Ensembl"/>
        </authorList>
    </citation>
    <scope>IDENTIFICATION</scope>
</reference>
<dbReference type="PANTHER" id="PTHR46927">
    <property type="entry name" value="AGAP005574-PA"/>
    <property type="match status" value="1"/>
</dbReference>
<evidence type="ECO:0000256" key="4">
    <source>
        <dbReference type="ARBA" id="ARBA00023125"/>
    </source>
</evidence>
<accession>A0A8C2HL13</accession>
<protein>
    <recommendedName>
        <fullName evidence="6">THAP-type domain-containing protein</fullName>
    </recommendedName>
</protein>
<dbReference type="Ensembl" id="ENSCCRT00020055457.1">
    <property type="protein sequence ID" value="ENSCCRP00020050906.1"/>
    <property type="gene ID" value="ENSCCRG00020022680.1"/>
</dbReference>
<dbReference type="AlphaFoldDB" id="A0A8C2HL13"/>
<evidence type="ECO:0000256" key="5">
    <source>
        <dbReference type="PROSITE-ProRule" id="PRU00309"/>
    </source>
</evidence>
<feature type="domain" description="THAP-type" evidence="6">
    <location>
        <begin position="1"/>
        <end position="59"/>
    </location>
</feature>